<evidence type="ECO:0000313" key="2">
    <source>
        <dbReference type="Proteomes" id="UP000608662"/>
    </source>
</evidence>
<sequence>MAGALSEVDDEVLEFDLEEGDSVLEEVGQQIDTTTLRRLRKITEVLEDDLGLNLGHGKFTRIASTAATANSIVAIAVAGWNLVESADTLQRASQDAESLQKVKQKRFDTFYKAVGLFVLECFLFATPFSYRTAWRGTRYLNNRYLHRLRSMSRILYRLTLSEVHYAIRGFTKEALRNVDQLTSYLAEVTVSSIEILREHSDSGIDDLVGTVQQEVEEFHAFVQEIYDFAIPEIDLQSIVQEVIAEISGIMDVSSSSVE</sequence>
<reference evidence="1" key="1">
    <citation type="submission" date="2019-12" db="EMBL/GenBank/DDBJ databases">
        <title>Whole-genome sequence of Halomicrobium mukohataei pws1.</title>
        <authorList>
            <person name="Verma D.K."/>
            <person name="Gopal K."/>
            <person name="Prasad E.S."/>
        </authorList>
    </citation>
    <scope>NUCLEOTIDE SEQUENCE</scope>
    <source>
        <strain evidence="1">Pws1</strain>
    </source>
</reference>
<comment type="caution">
    <text evidence="1">The sequence shown here is derived from an EMBL/GenBank/DDBJ whole genome shotgun (WGS) entry which is preliminary data.</text>
</comment>
<dbReference type="EMBL" id="WOYG01000001">
    <property type="protein sequence ID" value="NLV10251.1"/>
    <property type="molecule type" value="Genomic_DNA"/>
</dbReference>
<dbReference type="Proteomes" id="UP000608662">
    <property type="component" value="Unassembled WGS sequence"/>
</dbReference>
<accession>A0A847UGC1</accession>
<protein>
    <submittedName>
        <fullName evidence="1">Uncharacterized protein</fullName>
    </submittedName>
</protein>
<dbReference type="AlphaFoldDB" id="A0A847UGC1"/>
<organism evidence="1 2">
    <name type="scientific">Halomicrobium mukohataei</name>
    <dbReference type="NCBI Taxonomy" id="57705"/>
    <lineage>
        <taxon>Archaea</taxon>
        <taxon>Methanobacteriati</taxon>
        <taxon>Methanobacteriota</taxon>
        <taxon>Stenosarchaea group</taxon>
        <taxon>Halobacteria</taxon>
        <taxon>Halobacteriales</taxon>
        <taxon>Haloarculaceae</taxon>
        <taxon>Halomicrobium</taxon>
    </lineage>
</organism>
<evidence type="ECO:0000313" key="1">
    <source>
        <dbReference type="EMBL" id="NLV10251.1"/>
    </source>
</evidence>
<proteinExistence type="predicted"/>
<name>A0A847UGC1_9EURY</name>
<gene>
    <name evidence="1" type="ORF">GOC74_09950</name>
</gene>
<dbReference type="OrthoDB" id="220328at2157"/>